<comment type="caution">
    <text evidence="2">The sequence shown here is derived from an EMBL/GenBank/DDBJ whole genome shotgun (WGS) entry which is preliminary data.</text>
</comment>
<feature type="transmembrane region" description="Helical" evidence="1">
    <location>
        <begin position="73"/>
        <end position="94"/>
    </location>
</feature>
<dbReference type="Proteomes" id="UP000605990">
    <property type="component" value="Unassembled WGS sequence"/>
</dbReference>
<keyword evidence="1" id="KW-0472">Membrane</keyword>
<dbReference type="RefSeq" id="WP_166127902.1">
    <property type="nucleotide sequence ID" value="NZ_JAANOQ010000004.1"/>
</dbReference>
<keyword evidence="3" id="KW-1185">Reference proteome</keyword>
<proteinExistence type="predicted"/>
<keyword evidence="1" id="KW-1133">Transmembrane helix</keyword>
<evidence type="ECO:0000256" key="1">
    <source>
        <dbReference type="SAM" id="Phobius"/>
    </source>
</evidence>
<dbReference type="EMBL" id="JACRUN010000003">
    <property type="protein sequence ID" value="MBC5834765.1"/>
    <property type="molecule type" value="Genomic_DNA"/>
</dbReference>
<sequence>MNHFYKTLKRQILILLMYTLGANFYDYFFNRPHEKGMLSPLLYVILYALIHLFLLSVYTASNHQDERKKLKNYILTIPIVFVLSIFFTILSLYLNH</sequence>
<feature type="transmembrane region" description="Helical" evidence="1">
    <location>
        <begin position="12"/>
        <end position="29"/>
    </location>
</feature>
<reference evidence="2 3" key="1">
    <citation type="submission" date="2020-08" db="EMBL/GenBank/DDBJ databases">
        <title>Description of novel Flavobacterium F-408 isolate.</title>
        <authorList>
            <person name="Saticioglu I.B."/>
            <person name="Duman M."/>
            <person name="Altun S."/>
        </authorList>
    </citation>
    <scope>NUCLEOTIDE SEQUENCE [LARGE SCALE GENOMIC DNA]</scope>
    <source>
        <strain evidence="2 3">F-408</strain>
    </source>
</reference>
<protein>
    <submittedName>
        <fullName evidence="2">Uncharacterized protein</fullName>
    </submittedName>
</protein>
<keyword evidence="1" id="KW-0812">Transmembrane</keyword>
<evidence type="ECO:0000313" key="2">
    <source>
        <dbReference type="EMBL" id="MBC5834765.1"/>
    </source>
</evidence>
<gene>
    <name evidence="2" type="ORF">H8R27_07685</name>
</gene>
<evidence type="ECO:0000313" key="3">
    <source>
        <dbReference type="Proteomes" id="UP000605990"/>
    </source>
</evidence>
<organism evidence="2 3">
    <name type="scientific">Flavobacterium bernardetii</name>
    <dbReference type="NCBI Taxonomy" id="2813823"/>
    <lineage>
        <taxon>Bacteria</taxon>
        <taxon>Pseudomonadati</taxon>
        <taxon>Bacteroidota</taxon>
        <taxon>Flavobacteriia</taxon>
        <taxon>Flavobacteriales</taxon>
        <taxon>Flavobacteriaceae</taxon>
        <taxon>Flavobacterium</taxon>
    </lineage>
</organism>
<feature type="transmembrane region" description="Helical" evidence="1">
    <location>
        <begin position="41"/>
        <end position="61"/>
    </location>
</feature>
<name>A0ABR7IYA7_9FLAO</name>
<accession>A0ABR7IYA7</accession>